<evidence type="ECO:0000256" key="13">
    <source>
        <dbReference type="HAMAP-Rule" id="MF_00409"/>
    </source>
</evidence>
<name>A0A517R1U2_9PLAN</name>
<dbReference type="UniPathway" id="UPA00359">
    <property type="reaction ID" value="UER00482"/>
</dbReference>
<dbReference type="GO" id="GO:0005524">
    <property type="term" value="F:ATP binding"/>
    <property type="evidence" value="ECO:0007669"/>
    <property type="project" value="UniProtKB-UniRule"/>
</dbReference>
<keyword evidence="6 13" id="KW-0441">Lipid A biosynthesis</keyword>
<keyword evidence="9 13" id="KW-0418">Kinase</keyword>
<dbReference type="GO" id="GO:0009244">
    <property type="term" value="P:lipopolysaccharide core region biosynthetic process"/>
    <property type="evidence" value="ECO:0007669"/>
    <property type="project" value="TreeGrafter"/>
</dbReference>
<dbReference type="GO" id="GO:0009245">
    <property type="term" value="P:lipid A biosynthetic process"/>
    <property type="evidence" value="ECO:0007669"/>
    <property type="project" value="UniProtKB-UniRule"/>
</dbReference>
<evidence type="ECO:0000256" key="7">
    <source>
        <dbReference type="ARBA" id="ARBA00022679"/>
    </source>
</evidence>
<dbReference type="RefSeq" id="WP_145363941.1">
    <property type="nucleotide sequence ID" value="NZ_CP036268.1"/>
</dbReference>
<dbReference type="NCBIfam" id="TIGR00682">
    <property type="entry name" value="lpxK"/>
    <property type="match status" value="1"/>
</dbReference>
<evidence type="ECO:0000256" key="9">
    <source>
        <dbReference type="ARBA" id="ARBA00022777"/>
    </source>
</evidence>
<proteinExistence type="inferred from homology"/>
<evidence type="ECO:0000256" key="12">
    <source>
        <dbReference type="ARBA" id="ARBA00029757"/>
    </source>
</evidence>
<evidence type="ECO:0000256" key="8">
    <source>
        <dbReference type="ARBA" id="ARBA00022741"/>
    </source>
</evidence>
<evidence type="ECO:0000256" key="3">
    <source>
        <dbReference type="ARBA" id="ARBA00012071"/>
    </source>
</evidence>
<dbReference type="GO" id="GO:0009029">
    <property type="term" value="F:lipid-A 4'-kinase activity"/>
    <property type="evidence" value="ECO:0007669"/>
    <property type="project" value="UniProtKB-UniRule"/>
</dbReference>
<evidence type="ECO:0000256" key="6">
    <source>
        <dbReference type="ARBA" id="ARBA00022556"/>
    </source>
</evidence>
<organism evidence="14 15">
    <name type="scientific">Stratiformator vulcanicus</name>
    <dbReference type="NCBI Taxonomy" id="2527980"/>
    <lineage>
        <taxon>Bacteria</taxon>
        <taxon>Pseudomonadati</taxon>
        <taxon>Planctomycetota</taxon>
        <taxon>Planctomycetia</taxon>
        <taxon>Planctomycetales</taxon>
        <taxon>Planctomycetaceae</taxon>
        <taxon>Stratiformator</taxon>
    </lineage>
</organism>
<dbReference type="PANTHER" id="PTHR42724">
    <property type="entry name" value="TETRAACYLDISACCHARIDE 4'-KINASE"/>
    <property type="match status" value="1"/>
</dbReference>
<reference evidence="14 15" key="1">
    <citation type="submission" date="2019-02" db="EMBL/GenBank/DDBJ databases">
        <title>Deep-cultivation of Planctomycetes and their phenomic and genomic characterization uncovers novel biology.</title>
        <authorList>
            <person name="Wiegand S."/>
            <person name="Jogler M."/>
            <person name="Boedeker C."/>
            <person name="Pinto D."/>
            <person name="Vollmers J."/>
            <person name="Rivas-Marin E."/>
            <person name="Kohn T."/>
            <person name="Peeters S.H."/>
            <person name="Heuer A."/>
            <person name="Rast P."/>
            <person name="Oberbeckmann S."/>
            <person name="Bunk B."/>
            <person name="Jeske O."/>
            <person name="Meyerdierks A."/>
            <person name="Storesund J.E."/>
            <person name="Kallscheuer N."/>
            <person name="Luecker S."/>
            <person name="Lage O.M."/>
            <person name="Pohl T."/>
            <person name="Merkel B.J."/>
            <person name="Hornburger P."/>
            <person name="Mueller R.-W."/>
            <person name="Bruemmer F."/>
            <person name="Labrenz M."/>
            <person name="Spormann A.M."/>
            <person name="Op den Camp H."/>
            <person name="Overmann J."/>
            <person name="Amann R."/>
            <person name="Jetten M.S.M."/>
            <person name="Mascher T."/>
            <person name="Medema M.H."/>
            <person name="Devos D.P."/>
            <person name="Kaster A.-K."/>
            <person name="Ovreas L."/>
            <person name="Rohde M."/>
            <person name="Galperin M.Y."/>
            <person name="Jogler C."/>
        </authorList>
    </citation>
    <scope>NUCLEOTIDE SEQUENCE [LARGE SCALE GENOMIC DNA]</scope>
    <source>
        <strain evidence="14 15">Pan189</strain>
    </source>
</reference>
<comment type="pathway">
    <text evidence="2 13">Glycolipid biosynthesis; lipid IV(A) biosynthesis; lipid IV(A) from (3R)-3-hydroxytetradecanoyl-[acyl-carrier-protein] and UDP-N-acetyl-alpha-D-glucosamine: step 6/6.</text>
</comment>
<dbReference type="InterPro" id="IPR027417">
    <property type="entry name" value="P-loop_NTPase"/>
</dbReference>
<dbReference type="EC" id="2.7.1.130" evidence="3 13"/>
<keyword evidence="7 13" id="KW-0808">Transferase</keyword>
<gene>
    <name evidence="13 14" type="primary">lpxK</name>
    <name evidence="14" type="ORF">Pan189_22390</name>
</gene>
<dbReference type="PANTHER" id="PTHR42724:SF1">
    <property type="entry name" value="TETRAACYLDISACCHARIDE 4'-KINASE, MITOCHONDRIAL-RELATED"/>
    <property type="match status" value="1"/>
</dbReference>
<dbReference type="GO" id="GO:0005886">
    <property type="term" value="C:plasma membrane"/>
    <property type="evidence" value="ECO:0007669"/>
    <property type="project" value="TreeGrafter"/>
</dbReference>
<evidence type="ECO:0000256" key="1">
    <source>
        <dbReference type="ARBA" id="ARBA00002274"/>
    </source>
</evidence>
<dbReference type="Gene3D" id="3.40.50.300">
    <property type="entry name" value="P-loop containing nucleotide triphosphate hydrolases"/>
    <property type="match status" value="1"/>
</dbReference>
<dbReference type="OrthoDB" id="9789797at2"/>
<evidence type="ECO:0000256" key="10">
    <source>
        <dbReference type="ARBA" id="ARBA00022840"/>
    </source>
</evidence>
<dbReference type="KEGG" id="svp:Pan189_22390"/>
<keyword evidence="8 13" id="KW-0547">Nucleotide-binding</keyword>
<comment type="catalytic activity">
    <reaction evidence="13">
        <text>a lipid A disaccharide + ATP = a lipid IVA + ADP + H(+)</text>
        <dbReference type="Rhea" id="RHEA:67840"/>
        <dbReference type="ChEBI" id="CHEBI:15378"/>
        <dbReference type="ChEBI" id="CHEBI:30616"/>
        <dbReference type="ChEBI" id="CHEBI:176343"/>
        <dbReference type="ChEBI" id="CHEBI:176425"/>
        <dbReference type="ChEBI" id="CHEBI:456216"/>
        <dbReference type="EC" id="2.7.1.130"/>
    </reaction>
</comment>
<keyword evidence="10 13" id="KW-0067">ATP-binding</keyword>
<evidence type="ECO:0000256" key="4">
    <source>
        <dbReference type="ARBA" id="ARBA00016436"/>
    </source>
</evidence>
<evidence type="ECO:0000256" key="5">
    <source>
        <dbReference type="ARBA" id="ARBA00022516"/>
    </source>
</evidence>
<keyword evidence="5 13" id="KW-0444">Lipid biosynthesis</keyword>
<keyword evidence="15" id="KW-1185">Reference proteome</keyword>
<dbReference type="InterPro" id="IPR003758">
    <property type="entry name" value="LpxK"/>
</dbReference>
<protein>
    <recommendedName>
        <fullName evidence="4 13">Tetraacyldisaccharide 4'-kinase</fullName>
        <ecNumber evidence="3 13">2.7.1.130</ecNumber>
    </recommendedName>
    <alternativeName>
        <fullName evidence="12 13">Lipid A 4'-kinase</fullName>
    </alternativeName>
</protein>
<dbReference type="EMBL" id="CP036268">
    <property type="protein sequence ID" value="QDT37857.1"/>
    <property type="molecule type" value="Genomic_DNA"/>
</dbReference>
<sequence length="363" mass="39754">MIERAYLDTISGTSRGILPSAARSAFWAASHVYRGVIARKNLQYDVRVTSGEIGRAPVPVVSVGNLTAGGTGKTPVVGHLAQLMTSWGYRVGLISRGYSSRGNSLSESDAGNDEKRVLRTICPQVPHWQHRDRVAAAKHACQVAELDVLILDDGFQHRRLHRDVNIVLIDATNPWGYGHLLPRGLLREPLSSLRRADIVLLTRCDAVSQDDVSNIKKTIALHHQTVPILETSFPVVGLRNAHGQTQPVESLALNRVGAFCGIGNPVAFRKTLSASGFEPAWLKEFGDHHAYTALDLARLIDQLRDEPVDAVLCTLKDLVKIERTTLGETPLWSVEIGTTFSQEPEEVIRALRNVLPERGSVAA</sequence>
<dbReference type="HAMAP" id="MF_00409">
    <property type="entry name" value="LpxK"/>
    <property type="match status" value="1"/>
</dbReference>
<accession>A0A517R1U2</accession>
<keyword evidence="11 13" id="KW-0443">Lipid metabolism</keyword>
<feature type="binding site" evidence="13">
    <location>
        <begin position="67"/>
        <end position="74"/>
    </location>
    <ligand>
        <name>ATP</name>
        <dbReference type="ChEBI" id="CHEBI:30616"/>
    </ligand>
</feature>
<dbReference type="SUPFAM" id="SSF52540">
    <property type="entry name" value="P-loop containing nucleoside triphosphate hydrolases"/>
    <property type="match status" value="1"/>
</dbReference>
<evidence type="ECO:0000256" key="2">
    <source>
        <dbReference type="ARBA" id="ARBA00004870"/>
    </source>
</evidence>
<dbReference type="AlphaFoldDB" id="A0A517R1U2"/>
<evidence type="ECO:0000313" key="15">
    <source>
        <dbReference type="Proteomes" id="UP000317318"/>
    </source>
</evidence>
<dbReference type="Pfam" id="PF02606">
    <property type="entry name" value="LpxK"/>
    <property type="match status" value="1"/>
</dbReference>
<comment type="function">
    <text evidence="1 13">Transfers the gamma-phosphate of ATP to the 4'-position of a tetraacyldisaccharide 1-phosphate intermediate (termed DS-1-P) to form tetraacyldisaccharide 1,4'-bis-phosphate (lipid IVA).</text>
</comment>
<evidence type="ECO:0000313" key="14">
    <source>
        <dbReference type="EMBL" id="QDT37857.1"/>
    </source>
</evidence>
<comment type="similarity">
    <text evidence="13">Belongs to the LpxK family.</text>
</comment>
<dbReference type="Proteomes" id="UP000317318">
    <property type="component" value="Chromosome"/>
</dbReference>
<evidence type="ECO:0000256" key="11">
    <source>
        <dbReference type="ARBA" id="ARBA00023098"/>
    </source>
</evidence>